<dbReference type="Proteomes" id="UP000321954">
    <property type="component" value="Chromosome"/>
</dbReference>
<organism evidence="1 2">
    <name type="scientific">Antarcticibacterium arcticum</name>
    <dbReference type="NCBI Taxonomy" id="2585771"/>
    <lineage>
        <taxon>Bacteria</taxon>
        <taxon>Pseudomonadati</taxon>
        <taxon>Bacteroidota</taxon>
        <taxon>Flavobacteriia</taxon>
        <taxon>Flavobacteriales</taxon>
        <taxon>Flavobacteriaceae</taxon>
        <taxon>Antarcticibacterium</taxon>
    </lineage>
</organism>
<evidence type="ECO:0000313" key="2">
    <source>
        <dbReference type="Proteomes" id="UP000321954"/>
    </source>
</evidence>
<accession>A0A5B8YEQ9</accession>
<protein>
    <submittedName>
        <fullName evidence="1">Uncharacterized protein</fullName>
    </submittedName>
</protein>
<reference evidence="1 2" key="1">
    <citation type="submission" date="2019-08" db="EMBL/GenBank/DDBJ databases">
        <title>Antarcticibacterium arcticum sp. nov., a bacterium isolated from marine sediment of the Canadian Beaufort Sea.</title>
        <authorList>
            <person name="Lee Y.M."/>
            <person name="Baek K."/>
            <person name="Lee D.-H."/>
            <person name="Shin S.C."/>
            <person name="Jin Y.K."/>
            <person name="Park Y."/>
        </authorList>
    </citation>
    <scope>NUCLEOTIDE SEQUENCE [LARGE SCALE GENOMIC DNA]</scope>
    <source>
        <strain evidence="1 2">PAMC 28998</strain>
    </source>
</reference>
<keyword evidence="2" id="KW-1185">Reference proteome</keyword>
<gene>
    <name evidence="1" type="ORF">FK178_01005</name>
</gene>
<dbReference type="AlphaFoldDB" id="A0A5B8YEQ9"/>
<name>A0A5B8YEQ9_9FLAO</name>
<dbReference type="OrthoDB" id="1442200at2"/>
<proteinExistence type="predicted"/>
<dbReference type="InterPro" id="IPR054207">
    <property type="entry name" value="DUF6913"/>
</dbReference>
<sequence>MIFNSARLSAARKKVAQLVEQQPPKSFPGTPKSLGIIIDGKNEKALEVLGSLQKQLKIPASGFMILYNSANKSKPVDLEAVVFNIQDFGVKGEILNEEIEEISSKGVDLLLTFAAENNTTAHLLTAYFKAGLKVGRYQQNAALYDLILQTEEDPELFIEELLKYLKHLTKNTNE</sequence>
<dbReference type="EMBL" id="CP042476">
    <property type="protein sequence ID" value="QED36385.1"/>
    <property type="molecule type" value="Genomic_DNA"/>
</dbReference>
<dbReference type="KEGG" id="anp:FK178_01005"/>
<dbReference type="Pfam" id="PF21857">
    <property type="entry name" value="DUF6913"/>
    <property type="match status" value="1"/>
</dbReference>
<dbReference type="RefSeq" id="WP_146830140.1">
    <property type="nucleotide sequence ID" value="NZ_CP042476.1"/>
</dbReference>
<evidence type="ECO:0000313" key="1">
    <source>
        <dbReference type="EMBL" id="QED36385.1"/>
    </source>
</evidence>